<dbReference type="EMBL" id="CP076405">
    <property type="protein sequence ID" value="QWQ21645.2"/>
    <property type="molecule type" value="Genomic_DNA"/>
</dbReference>
<sequence length="98" mass="10516">MARTTVQGKKVGLHQDKTTTGATCLASISTVTNDGTRVLRVGDKATRCPHCKKEGTLVTGEESMILHGRRVAVEGSIVQCGCPYGANRLVCWVFLLNL</sequence>
<dbReference type="Gene3D" id="2.60.200.60">
    <property type="match status" value="1"/>
</dbReference>
<organism evidence="1 2">
    <name type="scientific">Providencia rettgeri</name>
    <dbReference type="NCBI Taxonomy" id="587"/>
    <lineage>
        <taxon>Bacteria</taxon>
        <taxon>Pseudomonadati</taxon>
        <taxon>Pseudomonadota</taxon>
        <taxon>Gammaproteobacteria</taxon>
        <taxon>Enterobacterales</taxon>
        <taxon>Morganellaceae</taxon>
        <taxon>Providencia</taxon>
    </lineage>
</organism>
<dbReference type="Proteomes" id="UP000682358">
    <property type="component" value="Chromosome"/>
</dbReference>
<gene>
    <name evidence="1" type="ORF">KOF27_04690</name>
</gene>
<accession>A0AAJ4NJD5</accession>
<reference evidence="1" key="1">
    <citation type="submission" date="2021-06" db="EMBL/GenBank/DDBJ databases">
        <title>Emergence of genetically related NDM-1-producing Providencia rettgeri strains in Argentina.</title>
        <authorList>
            <person name="Pasteran F."/>
            <person name="Meo A."/>
            <person name="Gomez S."/>
            <person name="Derdoy L."/>
            <person name="Albronoz E."/>
            <person name="Faccone D."/>
            <person name="Guerriero L."/>
            <person name="Archuby D."/>
            <person name="Tarzia A."/>
            <person name="Lopez M."/>
            <person name="Corso A."/>
        </authorList>
    </citation>
    <scope>NUCLEOTIDE SEQUENCE</scope>
    <source>
        <strain evidence="1">PreM15628</strain>
    </source>
</reference>
<name>A0AAJ4NJD5_PRORE</name>
<dbReference type="AlphaFoldDB" id="A0AAJ4NJD5"/>
<evidence type="ECO:0000313" key="1">
    <source>
        <dbReference type="EMBL" id="QWQ21645.2"/>
    </source>
</evidence>
<proteinExistence type="predicted"/>
<dbReference type="InterPro" id="IPR008727">
    <property type="entry name" value="PAAR_motif"/>
</dbReference>
<protein>
    <submittedName>
        <fullName evidence="1">PAAR domain-containing protein</fullName>
    </submittedName>
</protein>
<evidence type="ECO:0000313" key="2">
    <source>
        <dbReference type="Proteomes" id="UP000682358"/>
    </source>
</evidence>
<dbReference type="CDD" id="cd14744">
    <property type="entry name" value="PAAR_CT_2"/>
    <property type="match status" value="1"/>
</dbReference>
<dbReference type="Pfam" id="PF05488">
    <property type="entry name" value="PAAR_motif"/>
    <property type="match status" value="1"/>
</dbReference>